<dbReference type="PRINTS" id="PR00039">
    <property type="entry name" value="HTHLYSR"/>
</dbReference>
<dbReference type="EMBL" id="FOZC01000006">
    <property type="protein sequence ID" value="SFR74988.1"/>
    <property type="molecule type" value="Genomic_DNA"/>
</dbReference>
<evidence type="ECO:0000256" key="4">
    <source>
        <dbReference type="ARBA" id="ARBA00023163"/>
    </source>
</evidence>
<dbReference type="GO" id="GO:0003677">
    <property type="term" value="F:DNA binding"/>
    <property type="evidence" value="ECO:0007669"/>
    <property type="project" value="UniProtKB-KW"/>
</dbReference>
<dbReference type="Pfam" id="PF00126">
    <property type="entry name" value="HTH_1"/>
    <property type="match status" value="1"/>
</dbReference>
<dbReference type="Gene3D" id="1.10.10.10">
    <property type="entry name" value="Winged helix-like DNA-binding domain superfamily/Winged helix DNA-binding domain"/>
    <property type="match status" value="1"/>
</dbReference>
<dbReference type="PANTHER" id="PTHR30346:SF0">
    <property type="entry name" value="HCA OPERON TRANSCRIPTIONAL ACTIVATOR HCAR"/>
    <property type="match status" value="1"/>
</dbReference>
<dbReference type="SUPFAM" id="SSF46785">
    <property type="entry name" value="Winged helix' DNA-binding domain"/>
    <property type="match status" value="1"/>
</dbReference>
<dbReference type="Pfam" id="PF03466">
    <property type="entry name" value="LysR_substrate"/>
    <property type="match status" value="1"/>
</dbReference>
<dbReference type="InterPro" id="IPR036390">
    <property type="entry name" value="WH_DNA-bd_sf"/>
</dbReference>
<dbReference type="InterPro" id="IPR000847">
    <property type="entry name" value="LysR_HTH_N"/>
</dbReference>
<dbReference type="PROSITE" id="PS50931">
    <property type="entry name" value="HTH_LYSR"/>
    <property type="match status" value="1"/>
</dbReference>
<dbReference type="PANTHER" id="PTHR30346">
    <property type="entry name" value="TRANSCRIPTIONAL DUAL REGULATOR HCAR-RELATED"/>
    <property type="match status" value="1"/>
</dbReference>
<dbReference type="AlphaFoldDB" id="A0A1I6J7N5"/>
<evidence type="ECO:0000256" key="2">
    <source>
        <dbReference type="ARBA" id="ARBA00023015"/>
    </source>
</evidence>
<reference evidence="6 7" key="1">
    <citation type="submission" date="2016-10" db="EMBL/GenBank/DDBJ databases">
        <authorList>
            <person name="de Groot N.N."/>
        </authorList>
    </citation>
    <scope>NUCLEOTIDE SEQUENCE [LARGE SCALE GENOMIC DNA]</scope>
    <source>
        <strain evidence="6 7">F</strain>
    </source>
</reference>
<accession>A0A1I6J7N5</accession>
<protein>
    <submittedName>
        <fullName evidence="6">DNA-binding transcriptional regulator, LysR family</fullName>
    </submittedName>
</protein>
<comment type="similarity">
    <text evidence="1">Belongs to the LysR transcriptional regulatory family.</text>
</comment>
<dbReference type="FunFam" id="1.10.10.10:FF:000001">
    <property type="entry name" value="LysR family transcriptional regulator"/>
    <property type="match status" value="1"/>
</dbReference>
<dbReference type="Gene3D" id="3.40.190.290">
    <property type="match status" value="1"/>
</dbReference>
<keyword evidence="4" id="KW-0804">Transcription</keyword>
<gene>
    <name evidence="6" type="ORF">SAMN02910262_01260</name>
</gene>
<dbReference type="InterPro" id="IPR005119">
    <property type="entry name" value="LysR_subst-bd"/>
</dbReference>
<evidence type="ECO:0000313" key="6">
    <source>
        <dbReference type="EMBL" id="SFR74988.1"/>
    </source>
</evidence>
<keyword evidence="2" id="KW-0805">Transcription regulation</keyword>
<keyword evidence="3 6" id="KW-0238">DNA-binding</keyword>
<sequence length="302" mass="34340">MTILQLKYVIAIDEERSMRKAADRLYVSQPGLSSAVKDLEKELGFAIFERVHSGVVTTAAGASFIGYARGAVEQFEKVEEKYLNSRSERATFSVSLQHYAVAVDAFIDTVKAFDPEEYQFYIRETQTSQVIEDVKTMKSEVGLIAFSDFNKRIFKKAFSDASLKFHEIFKRDTYAYLARCHPLADRKEVSLEELQDYPCIIFTQGDNTSFYYREEALATYDYRKIIHVNERATSVEMINGLNAYAVGAGMLGISASASGIHSVKLKEEEPLTFGYITRKSGELSDMAKYFISRLENYKDFQV</sequence>
<evidence type="ECO:0000259" key="5">
    <source>
        <dbReference type="PROSITE" id="PS50931"/>
    </source>
</evidence>
<dbReference type="InterPro" id="IPR036388">
    <property type="entry name" value="WH-like_DNA-bd_sf"/>
</dbReference>
<proteinExistence type="inferred from homology"/>
<evidence type="ECO:0000256" key="1">
    <source>
        <dbReference type="ARBA" id="ARBA00009437"/>
    </source>
</evidence>
<dbReference type="RefSeq" id="WP_031472327.1">
    <property type="nucleotide sequence ID" value="NZ_FOZC01000006.1"/>
</dbReference>
<dbReference type="Proteomes" id="UP000214760">
    <property type="component" value="Unassembled WGS sequence"/>
</dbReference>
<dbReference type="CDD" id="cd05466">
    <property type="entry name" value="PBP2_LTTR_substrate"/>
    <property type="match status" value="1"/>
</dbReference>
<name>A0A1I6J7N5_9FIRM</name>
<evidence type="ECO:0000256" key="3">
    <source>
        <dbReference type="ARBA" id="ARBA00023125"/>
    </source>
</evidence>
<organism evidence="6 7">
    <name type="scientific">[Clostridium] aminophilum</name>
    <dbReference type="NCBI Taxonomy" id="1526"/>
    <lineage>
        <taxon>Bacteria</taxon>
        <taxon>Bacillati</taxon>
        <taxon>Bacillota</taxon>
        <taxon>Clostridia</taxon>
        <taxon>Lachnospirales</taxon>
        <taxon>Lachnospiraceae</taxon>
    </lineage>
</organism>
<dbReference type="GO" id="GO:0032993">
    <property type="term" value="C:protein-DNA complex"/>
    <property type="evidence" value="ECO:0007669"/>
    <property type="project" value="TreeGrafter"/>
</dbReference>
<dbReference type="GO" id="GO:0003700">
    <property type="term" value="F:DNA-binding transcription factor activity"/>
    <property type="evidence" value="ECO:0007669"/>
    <property type="project" value="InterPro"/>
</dbReference>
<dbReference type="SUPFAM" id="SSF53850">
    <property type="entry name" value="Periplasmic binding protein-like II"/>
    <property type="match status" value="1"/>
</dbReference>
<evidence type="ECO:0000313" key="7">
    <source>
        <dbReference type="Proteomes" id="UP000214760"/>
    </source>
</evidence>
<feature type="domain" description="HTH lysR-type" evidence="5">
    <location>
        <begin position="1"/>
        <end position="58"/>
    </location>
</feature>